<sequence>MAINGLDISQEEQDIVKSKSQPMNLQIAQERLYSFLVGIVQKWRPDDTLQEFKSLFIDFNDSPNLAKSTGLYRISFMKKEKDFSYTIKRCFYILVNNWEAQRRYKYIHELIKLFDDYQYQKQPNSSDEIIHKIWLKNFINSQEYQDIKLLAEKYKKQVNDLPTKSNWANRYTSYLLSAQAFDDKKPREQQEVARKLSRQMKDKFKFELAMYIARSQSSASSKSRYKNPSLLGDNIIRIIKIILVKKGRFSYENLANIFIKQTENQKLKDFKQSLQNYLFFTIASQGCTNTVMQQLSETLSSWKKEADEKVVTPNLFLRICTRLIDCLIIENGTEPSALFNLLLSQGHPLTLIILLLKIILICENARSHLEIKIAHLIRYYENFPEEECQKFINFLEFFNITFAIYAENVEYTLIKINESVPDVEALNSENIDDYRVFSQSRMDD</sequence>
<reference evidence="1 2" key="1">
    <citation type="submission" date="2017-06" db="EMBL/GenBank/DDBJ databases">
        <title>Genome sequencing of cyanobaciteial culture collection at National Institute for Environmental Studies (NIES).</title>
        <authorList>
            <person name="Hirose Y."/>
            <person name="Shimura Y."/>
            <person name="Fujisawa T."/>
            <person name="Nakamura Y."/>
            <person name="Kawachi M."/>
        </authorList>
    </citation>
    <scope>NUCLEOTIDE SEQUENCE [LARGE SCALE GENOMIC DNA]</scope>
    <source>
        <strain evidence="1 2">NIES-37</strain>
    </source>
</reference>
<keyword evidence="2" id="KW-1185">Reference proteome</keyword>
<dbReference type="KEGG" id="ttq:NIES37_03410"/>
<gene>
    <name evidence="1" type="ORF">NIES37_03410</name>
</gene>
<organism evidence="1 2">
    <name type="scientific">Tolypothrix tenuis PCC 7101</name>
    <dbReference type="NCBI Taxonomy" id="231146"/>
    <lineage>
        <taxon>Bacteria</taxon>
        <taxon>Bacillati</taxon>
        <taxon>Cyanobacteriota</taxon>
        <taxon>Cyanophyceae</taxon>
        <taxon>Nostocales</taxon>
        <taxon>Tolypothrichaceae</taxon>
        <taxon>Tolypothrix</taxon>
    </lineage>
</organism>
<proteinExistence type="predicted"/>
<dbReference type="EMBL" id="AP018248">
    <property type="protein sequence ID" value="BAY96409.1"/>
    <property type="molecule type" value="Genomic_DNA"/>
</dbReference>
<dbReference type="AlphaFoldDB" id="A0A1Z4MSI7"/>
<protein>
    <submittedName>
        <fullName evidence="1">Uncharacterized protein</fullName>
    </submittedName>
</protein>
<dbReference type="RefSeq" id="WP_096573635.1">
    <property type="nucleotide sequence ID" value="NZ_CAWNJS010000001.1"/>
</dbReference>
<evidence type="ECO:0000313" key="2">
    <source>
        <dbReference type="Proteomes" id="UP000218785"/>
    </source>
</evidence>
<evidence type="ECO:0000313" key="1">
    <source>
        <dbReference type="EMBL" id="BAY96409.1"/>
    </source>
</evidence>
<name>A0A1Z4MSI7_9CYAN</name>
<accession>A0A1Z4MSI7</accession>
<dbReference type="Proteomes" id="UP000218785">
    <property type="component" value="Chromosome"/>
</dbReference>